<gene>
    <name evidence="1" type="ORF">ACFFJ3_04115</name>
</gene>
<evidence type="ECO:0000313" key="1">
    <source>
        <dbReference type="EMBL" id="MFC0225698.1"/>
    </source>
</evidence>
<accession>A0ABV6E9Z4</accession>
<keyword evidence="2" id="KW-1185">Reference proteome</keyword>
<proteinExistence type="predicted"/>
<dbReference type="EMBL" id="JBHLXG010000003">
    <property type="protein sequence ID" value="MFC0225698.1"/>
    <property type="molecule type" value="Genomic_DNA"/>
</dbReference>
<dbReference type="Proteomes" id="UP001589792">
    <property type="component" value="Unassembled WGS sequence"/>
</dbReference>
<organism evidence="1 2">
    <name type="scientific">Serratia aquatilis</name>
    <dbReference type="NCBI Taxonomy" id="1737515"/>
    <lineage>
        <taxon>Bacteria</taxon>
        <taxon>Pseudomonadati</taxon>
        <taxon>Pseudomonadota</taxon>
        <taxon>Gammaproteobacteria</taxon>
        <taxon>Enterobacterales</taxon>
        <taxon>Yersiniaceae</taxon>
        <taxon>Serratia</taxon>
    </lineage>
</organism>
<evidence type="ECO:0000313" key="2">
    <source>
        <dbReference type="Proteomes" id="UP001589792"/>
    </source>
</evidence>
<name>A0ABV6E9Z4_9GAMM</name>
<protein>
    <submittedName>
        <fullName evidence="1">Uncharacterized protein</fullName>
    </submittedName>
</protein>
<reference evidence="1 2" key="1">
    <citation type="submission" date="2024-09" db="EMBL/GenBank/DDBJ databases">
        <authorList>
            <person name="Sun Q."/>
            <person name="Mori K."/>
        </authorList>
    </citation>
    <scope>NUCLEOTIDE SEQUENCE [LARGE SCALE GENOMIC DNA]</scope>
    <source>
        <strain evidence="1 2">CCM 8626</strain>
    </source>
</reference>
<dbReference type="RefSeq" id="WP_380673232.1">
    <property type="nucleotide sequence ID" value="NZ_CP173186.1"/>
</dbReference>
<sequence>MSDKDYSLFYFATIDRPYFLDKHNFYVAEARKRLFAQFSDSDLEVEAQQKEQDYYMEAGKRFNPDYDDEGAIREQAHDEGISHWLALSDMKNTVSLALTAGMFHQFDKELREKCIREFSHWLDHESVKSMFWDIGFPRLIEILEWIGMNIAGKAYYEKIDICRQVVNVYKHGDGHAHRELSAAHPEYYHNINIPGGYRFRLCHEQLEVTETQFIEFADAITAFWNDIPIHCMRSAIREEPEWINGEYLKHEKKAKKLQDQNL</sequence>
<comment type="caution">
    <text evidence="1">The sequence shown here is derived from an EMBL/GenBank/DDBJ whole genome shotgun (WGS) entry which is preliminary data.</text>
</comment>